<organism evidence="4 5">
    <name type="scientific">Pseudomonas mohnii</name>
    <dbReference type="NCBI Taxonomy" id="395600"/>
    <lineage>
        <taxon>Bacteria</taxon>
        <taxon>Pseudomonadati</taxon>
        <taxon>Pseudomonadota</taxon>
        <taxon>Gammaproteobacteria</taxon>
        <taxon>Pseudomonadales</taxon>
        <taxon>Pseudomonadaceae</taxon>
        <taxon>Pseudomonas</taxon>
    </lineage>
</organism>
<gene>
    <name evidence="4" type="ORF">SAMN05216205_6081</name>
</gene>
<accession>A0ABY0YMR0</accession>
<feature type="transmembrane region" description="Helical" evidence="2">
    <location>
        <begin position="1270"/>
        <end position="1289"/>
    </location>
</feature>
<evidence type="ECO:0000313" key="5">
    <source>
        <dbReference type="Proteomes" id="UP000199665"/>
    </source>
</evidence>
<reference evidence="4 5" key="1">
    <citation type="submission" date="2016-10" db="EMBL/GenBank/DDBJ databases">
        <authorList>
            <person name="Varghese N."/>
            <person name="Submissions S."/>
        </authorList>
    </citation>
    <scope>NUCLEOTIDE SEQUENCE [LARGE SCALE GENOMIC DNA]</scope>
    <source>
        <strain evidence="4 5">DSM 18327</strain>
    </source>
</reference>
<dbReference type="RefSeq" id="WP_244159946.1">
    <property type="nucleotide sequence ID" value="NZ_FNRV01000001.1"/>
</dbReference>
<dbReference type="Pfam" id="PF20249">
    <property type="entry name" value="VasX_N"/>
    <property type="match status" value="1"/>
</dbReference>
<feature type="region of interest" description="Disordered" evidence="1">
    <location>
        <begin position="1148"/>
        <end position="1168"/>
    </location>
</feature>
<keyword evidence="5" id="KW-1185">Reference proteome</keyword>
<name>A0ABY0YMR0_9PSED</name>
<sequence length="1535" mass="171642">MTAQPPLRGAANIAAMAKSAQDIRSPIGLCPLMSEKVQLLPLRYGLVEHLDPSSELTLPFKLNSQPLGIRLLRDGYLYIIDNGTGYLHEYRVEQGQISKLLWQGPEVAGDMRTTSVGEPHLVFSRQHTLFASYSEIQWTAYKCSQVLKNAAERERLMQRIELAKACPDRGGADLLSRRQAQTWLAEVAEADAPAQGHESLPEGAHPQERQPYVWEDRPLFKATVIEALTSQVLGSYQNDCLFLVLRDDFGVMRDLASAQLNVADWIEQWSADDAAQRQYLTGAYIQSLYEVTPARLEALATRDADVKALIEDTDAAQQAALEEYLRIRRDHDGPPIHGDEAHWRKAATSDPYARAAVNLQDALGAVLWQKHQSTIARLHGQTWEALHGEAIGQRGIDHLVNRAEMEASVRRQQTLLSHWHKRLQVIREDRLNMIVAGHFHRAAWYYDFRNDAQIRHRLETEFVCVAALCGNREATEKLAAYLQSNLLTVVPGLDTLTQADQLDVSKKLMDLSSFSITLGTAPENLANVQVLSNQFRSLMNERLPNFEDLNTRFRGLQSLLDGAYMPAHQLIAADQLERAHTEFKRHQPIDPNSFIRDLGAPARLQLLREFSRSGLSLRAASAAEIQAFNQTRDAALDLRRQLKDTYKQRHRELARQIYGLTEPGGEQRLNQRIISLKTALVPLEDQLSRALTVGAGGPWQIGTVIDGMAPALRDEMLRTVRDFRATGTFGQPLMSALKSGGDGIALLLFVYQGQKFVEVLSAIIKNNDRSFSDKAAFAESLIGISAAGFAAVQGLSVTVLQAHIVRMDSVAGKLNTMSRLGRWSGIAGLGAFGFGAAAAAIDLGKHSRQWAKALAQGNHQALAATTLQIAGDGILVGTNTWGAKHTTSIINQILKNPAELRALAWAEASPRLLSIAARANLVGLIGTALQLVGEGLYNYFNLDELQKWLQASAWGKANLQRSLAEDWSALARVVQQPTCELVREGERTYVQLRLPGVRTREMDSRQLHLQAYRQTRDLNRPRPHSRQLPPARWQECSAAWAAVAVVASQEEEALTLHLPIGKGLQKWDFALAINIGYQLEPGRDLLHRTCFVLSDLRIATVQGVRLPAEGRFKLEAVDSLPRGTGDAFTGGSPETRWRQAMFSQLFKRKNKPETTKPAPDIRSQRPSAGELRVRGLNETLFLAPLPVYTGQAPVSRRNFSAMNETYLELGGSNYGMVELGKRLAFMFWMPMFVAFIAPSLLILYGVLFYPENFKNPLQELVMFFEVTTKVSLPFILPIGAFIYGMLSNVRTLAKSYPVRFNRQRREVCYIDDTTHRVLIVPWESVVAWVARSQGVTSYGAMRDYTFGMGLEDEAHDTVQFILSAQPSDAHALGMWTAIRNYMEEGELVDTPNPMLVVLGLTPTEDELKPYEGLHTFEIERKGARFMGSLDDGAEHLSAEQRHRYGYGKRTPWPLRWWYVRRVLTFWKMPYLIAEWAHRKGRPTLPQSVQAWSRPLPPEQWAQPSPALQKANALVKTAMDKKGSNFIDACKAAGLH</sequence>
<keyword evidence="2" id="KW-0472">Membrane</keyword>
<feature type="domain" description="Toxin VasX N-terminal region" evidence="3">
    <location>
        <begin position="30"/>
        <end position="164"/>
    </location>
</feature>
<feature type="transmembrane region" description="Helical" evidence="2">
    <location>
        <begin position="1225"/>
        <end position="1250"/>
    </location>
</feature>
<protein>
    <recommendedName>
        <fullName evidence="3">Toxin VasX N-terminal region domain-containing protein</fullName>
    </recommendedName>
</protein>
<proteinExistence type="predicted"/>
<keyword evidence="2" id="KW-0812">Transmembrane</keyword>
<dbReference type="InterPro" id="IPR046864">
    <property type="entry name" value="VasX_N"/>
</dbReference>
<dbReference type="Proteomes" id="UP000199665">
    <property type="component" value="Unassembled WGS sequence"/>
</dbReference>
<keyword evidence="2" id="KW-1133">Transmembrane helix</keyword>
<comment type="caution">
    <text evidence="4">The sequence shown here is derived from an EMBL/GenBank/DDBJ whole genome shotgun (WGS) entry which is preliminary data.</text>
</comment>
<evidence type="ECO:0000256" key="1">
    <source>
        <dbReference type="SAM" id="MobiDB-lite"/>
    </source>
</evidence>
<evidence type="ECO:0000256" key="2">
    <source>
        <dbReference type="SAM" id="Phobius"/>
    </source>
</evidence>
<dbReference type="EMBL" id="FNRV01000001">
    <property type="protein sequence ID" value="SED73372.1"/>
    <property type="molecule type" value="Genomic_DNA"/>
</dbReference>
<dbReference type="CDD" id="cd20708">
    <property type="entry name" value="MIX_IV"/>
    <property type="match status" value="1"/>
</dbReference>
<evidence type="ECO:0000259" key="3">
    <source>
        <dbReference type="Pfam" id="PF20249"/>
    </source>
</evidence>
<evidence type="ECO:0000313" key="4">
    <source>
        <dbReference type="EMBL" id="SED73372.1"/>
    </source>
</evidence>